<proteinExistence type="predicted"/>
<sequence length="577" mass="64810">MIENLKYITTFHPKQILKSVLWEIVHSGFITAPSGILLIIVWELFKEQPNTSLIWLMVGLMCLLLCLQFFVASRTLVSSNLYVYDIAKELRIKLGNHLQKLSLGFFKKRDPGEIGSVIMQDVASFEHIFSHSFGNLAAALFGTVMLSSFLFYCDWRLTLCLLAALPLIIPFFKLGTFIVDKWGLSKAQVKARNEVSAKFLEYVQGIRHLKSYGLTGDNYSTLEKAYADLRQKSIRLEAIPGPTVTLSFIVLEIAFILMLALGLYYLTHGEITVPILMVFLILGYNLYSPIKVVLVDYLMIRYMNESLSRVIEVLQEPTMETDKNEFPTHFDITFHDVSFAYLPDKTTLSHLNFTVPEHNMVALVGHSGSGKTTIASLIARFWDVTKGSITIGGVDIRHIPQERFYGLISEVFQEVYLFDDTIYNNIKIGNPHATEAEVIAAAERAQVLSFAWELPQGMHTPVGEGGNRLSGGEKQRISIARALLKNAPIILLDEATASLDPENEIFIQQAIQELVKDKTVVVIAHKLSTIKNADKILVLENGKIAEAGTHSELLAQKGIYQRLWTLQQQSGGWKLPN</sequence>
<evidence type="ECO:0000259" key="10">
    <source>
        <dbReference type="PROSITE" id="PS50929"/>
    </source>
</evidence>
<organism evidence="11 12">
    <name type="scientific">Capnocytophaga endodontalis</name>
    <dbReference type="NCBI Taxonomy" id="2708117"/>
    <lineage>
        <taxon>Bacteria</taxon>
        <taxon>Pseudomonadati</taxon>
        <taxon>Bacteroidota</taxon>
        <taxon>Flavobacteriia</taxon>
        <taxon>Flavobacteriales</taxon>
        <taxon>Flavobacteriaceae</taxon>
        <taxon>Capnocytophaga</taxon>
    </lineage>
</organism>
<feature type="domain" description="ABC transporter" evidence="9">
    <location>
        <begin position="332"/>
        <end position="566"/>
    </location>
</feature>
<keyword evidence="12" id="KW-1185">Reference proteome</keyword>
<feature type="transmembrane region" description="Helical" evidence="8">
    <location>
        <begin position="271"/>
        <end position="294"/>
    </location>
</feature>
<evidence type="ECO:0000313" key="12">
    <source>
        <dbReference type="Proteomes" id="UP000197007"/>
    </source>
</evidence>
<evidence type="ECO:0000313" key="11">
    <source>
        <dbReference type="EMBL" id="ASF44457.1"/>
    </source>
</evidence>
<dbReference type="SUPFAM" id="SSF52540">
    <property type="entry name" value="P-loop containing nucleoside triphosphate hydrolases"/>
    <property type="match status" value="1"/>
</dbReference>
<dbReference type="InterPro" id="IPR027417">
    <property type="entry name" value="P-loop_NTPase"/>
</dbReference>
<dbReference type="EMBL" id="CP022022">
    <property type="protein sequence ID" value="ASF44457.1"/>
    <property type="molecule type" value="Genomic_DNA"/>
</dbReference>
<evidence type="ECO:0000256" key="6">
    <source>
        <dbReference type="ARBA" id="ARBA00022989"/>
    </source>
</evidence>
<evidence type="ECO:0000256" key="8">
    <source>
        <dbReference type="SAM" id="Phobius"/>
    </source>
</evidence>
<protein>
    <submittedName>
        <fullName evidence="11">ABC transporter</fullName>
    </submittedName>
</protein>
<gene>
    <name evidence="11" type="ORF">CBG49_02985</name>
</gene>
<dbReference type="Gene3D" id="1.20.1560.10">
    <property type="entry name" value="ABC transporter type 1, transmembrane domain"/>
    <property type="match status" value="1"/>
</dbReference>
<dbReference type="PROSITE" id="PS50893">
    <property type="entry name" value="ABC_TRANSPORTER_2"/>
    <property type="match status" value="1"/>
</dbReference>
<evidence type="ECO:0000256" key="4">
    <source>
        <dbReference type="ARBA" id="ARBA00022741"/>
    </source>
</evidence>
<feature type="transmembrane region" description="Helical" evidence="8">
    <location>
        <begin position="158"/>
        <end position="179"/>
    </location>
</feature>
<keyword evidence="3 8" id="KW-0812">Transmembrane</keyword>
<dbReference type="PROSITE" id="PS00211">
    <property type="entry name" value="ABC_TRANSPORTER_1"/>
    <property type="match status" value="1"/>
</dbReference>
<keyword evidence="7 8" id="KW-0472">Membrane</keyword>
<dbReference type="GO" id="GO:0005524">
    <property type="term" value="F:ATP binding"/>
    <property type="evidence" value="ECO:0007669"/>
    <property type="project" value="UniProtKB-KW"/>
</dbReference>
<dbReference type="KEGG" id="capn:CBG49_02985"/>
<dbReference type="RefSeq" id="WP_088595246.1">
    <property type="nucleotide sequence ID" value="NZ_CP022022.1"/>
</dbReference>
<evidence type="ECO:0000259" key="9">
    <source>
        <dbReference type="PROSITE" id="PS50893"/>
    </source>
</evidence>
<dbReference type="InterPro" id="IPR003439">
    <property type="entry name" value="ABC_transporter-like_ATP-bd"/>
</dbReference>
<comment type="subcellular location">
    <subcellularLocation>
        <location evidence="1">Cell membrane</location>
        <topology evidence="1">Multi-pass membrane protein</topology>
    </subcellularLocation>
</comment>
<name>A0A1Z4BT35_9FLAO</name>
<dbReference type="PANTHER" id="PTHR24221">
    <property type="entry name" value="ATP-BINDING CASSETTE SUB-FAMILY B"/>
    <property type="match status" value="1"/>
</dbReference>
<dbReference type="GO" id="GO:0140359">
    <property type="term" value="F:ABC-type transporter activity"/>
    <property type="evidence" value="ECO:0007669"/>
    <property type="project" value="InterPro"/>
</dbReference>
<dbReference type="GO" id="GO:0034040">
    <property type="term" value="F:ATPase-coupled lipid transmembrane transporter activity"/>
    <property type="evidence" value="ECO:0007669"/>
    <property type="project" value="TreeGrafter"/>
</dbReference>
<keyword evidence="2" id="KW-0813">Transport</keyword>
<keyword evidence="5" id="KW-0067">ATP-binding</keyword>
<dbReference type="PANTHER" id="PTHR24221:SF397">
    <property type="entry name" value="ABC TRANSPORTER, ATP-BINDING TRANSMEMBRANE PROTEIN"/>
    <property type="match status" value="1"/>
</dbReference>
<evidence type="ECO:0000256" key="1">
    <source>
        <dbReference type="ARBA" id="ARBA00004651"/>
    </source>
</evidence>
<dbReference type="InterPro" id="IPR003593">
    <property type="entry name" value="AAA+_ATPase"/>
</dbReference>
<dbReference type="FunFam" id="3.40.50.300:FF:000287">
    <property type="entry name" value="Multidrug ABC transporter ATP-binding protein"/>
    <property type="match status" value="1"/>
</dbReference>
<feature type="domain" description="ABC transmembrane type-1" evidence="10">
    <location>
        <begin position="27"/>
        <end position="290"/>
    </location>
</feature>
<dbReference type="Proteomes" id="UP000197007">
    <property type="component" value="Chromosome"/>
</dbReference>
<dbReference type="InterPro" id="IPR036640">
    <property type="entry name" value="ABC1_TM_sf"/>
</dbReference>
<evidence type="ECO:0000256" key="7">
    <source>
        <dbReference type="ARBA" id="ARBA00023136"/>
    </source>
</evidence>
<dbReference type="InterPro" id="IPR011527">
    <property type="entry name" value="ABC1_TM_dom"/>
</dbReference>
<dbReference type="Pfam" id="PF00664">
    <property type="entry name" value="ABC_membrane"/>
    <property type="match status" value="1"/>
</dbReference>
<dbReference type="InterPro" id="IPR039421">
    <property type="entry name" value="Type_1_exporter"/>
</dbReference>
<keyword evidence="4" id="KW-0547">Nucleotide-binding</keyword>
<accession>A0A1Z4BT35</accession>
<dbReference type="SMART" id="SM00382">
    <property type="entry name" value="AAA"/>
    <property type="match status" value="1"/>
</dbReference>
<evidence type="ECO:0000256" key="2">
    <source>
        <dbReference type="ARBA" id="ARBA00022448"/>
    </source>
</evidence>
<dbReference type="GO" id="GO:0016887">
    <property type="term" value="F:ATP hydrolysis activity"/>
    <property type="evidence" value="ECO:0007669"/>
    <property type="project" value="InterPro"/>
</dbReference>
<feature type="transmembrane region" description="Helical" evidence="8">
    <location>
        <begin position="244"/>
        <end position="265"/>
    </location>
</feature>
<dbReference type="GO" id="GO:0005886">
    <property type="term" value="C:plasma membrane"/>
    <property type="evidence" value="ECO:0007669"/>
    <property type="project" value="UniProtKB-SubCell"/>
</dbReference>
<dbReference type="AlphaFoldDB" id="A0A1Z4BT35"/>
<dbReference type="CDD" id="cd07346">
    <property type="entry name" value="ABC_6TM_exporters"/>
    <property type="match status" value="1"/>
</dbReference>
<reference evidence="12" key="1">
    <citation type="submission" date="2017-06" db="EMBL/GenBank/DDBJ databases">
        <title>Complete genome sequence of Capnocytophaga sp. KCOM 1579 (=ChDC OS43) isolated from a human refractory periapical abscess lesion.</title>
        <authorList>
            <person name="Kook J.-K."/>
            <person name="Park S.-N."/>
            <person name="Lim Y.K."/>
            <person name="Roh H."/>
        </authorList>
    </citation>
    <scope>NUCLEOTIDE SEQUENCE [LARGE SCALE GENOMIC DNA]</scope>
    <source>
        <strain evidence="12">ChDC OS43</strain>
    </source>
</reference>
<dbReference type="Pfam" id="PF00005">
    <property type="entry name" value="ABC_tran"/>
    <property type="match status" value="1"/>
</dbReference>
<evidence type="ECO:0000256" key="3">
    <source>
        <dbReference type="ARBA" id="ARBA00022692"/>
    </source>
</evidence>
<dbReference type="PROSITE" id="PS50929">
    <property type="entry name" value="ABC_TM1F"/>
    <property type="match status" value="1"/>
</dbReference>
<dbReference type="InterPro" id="IPR017871">
    <property type="entry name" value="ABC_transporter-like_CS"/>
</dbReference>
<dbReference type="Gene3D" id="3.40.50.300">
    <property type="entry name" value="P-loop containing nucleotide triphosphate hydrolases"/>
    <property type="match status" value="1"/>
</dbReference>
<feature type="transmembrane region" description="Helical" evidence="8">
    <location>
        <begin position="20"/>
        <end position="41"/>
    </location>
</feature>
<feature type="transmembrane region" description="Helical" evidence="8">
    <location>
        <begin position="53"/>
        <end position="72"/>
    </location>
</feature>
<evidence type="ECO:0000256" key="5">
    <source>
        <dbReference type="ARBA" id="ARBA00022840"/>
    </source>
</evidence>
<keyword evidence="6 8" id="KW-1133">Transmembrane helix</keyword>
<feature type="transmembrane region" description="Helical" evidence="8">
    <location>
        <begin position="133"/>
        <end position="152"/>
    </location>
</feature>
<dbReference type="SUPFAM" id="SSF90123">
    <property type="entry name" value="ABC transporter transmembrane region"/>
    <property type="match status" value="1"/>
</dbReference>